<comment type="caution">
    <text evidence="1">The sequence shown here is derived from an EMBL/GenBank/DDBJ whole genome shotgun (WGS) entry which is preliminary data.</text>
</comment>
<protein>
    <submittedName>
        <fullName evidence="1">Uncharacterized protein</fullName>
    </submittedName>
</protein>
<name>A0A9W9AFB3_9AGAR</name>
<dbReference type="Proteomes" id="UP001150238">
    <property type="component" value="Unassembled WGS sequence"/>
</dbReference>
<proteinExistence type="predicted"/>
<accession>A0A9W9AFB3</accession>
<reference evidence="1" key="1">
    <citation type="submission" date="2022-08" db="EMBL/GenBank/DDBJ databases">
        <authorList>
            <consortium name="DOE Joint Genome Institute"/>
            <person name="Min B."/>
            <person name="Riley R."/>
            <person name="Sierra-Patev S."/>
            <person name="Naranjo-Ortiz M."/>
            <person name="Looney B."/>
            <person name="Konkel Z."/>
            <person name="Slot J.C."/>
            <person name="Sakamoto Y."/>
            <person name="Steenwyk J.L."/>
            <person name="Rokas A."/>
            <person name="Carro J."/>
            <person name="Camarero S."/>
            <person name="Ferreira P."/>
            <person name="Molpeceres G."/>
            <person name="Ruiz-Duenas F.J."/>
            <person name="Serrano A."/>
            <person name="Henrissat B."/>
            <person name="Drula E."/>
            <person name="Hughes K.W."/>
            <person name="Mata J.L."/>
            <person name="Ishikawa N.K."/>
            <person name="Vargas-Isla R."/>
            <person name="Ushijima S."/>
            <person name="Smith C.A."/>
            <person name="Ahrendt S."/>
            <person name="Andreopoulos W."/>
            <person name="He G."/>
            <person name="Labutti K."/>
            <person name="Lipzen A."/>
            <person name="Ng V."/>
            <person name="Sandor L."/>
            <person name="Barry K."/>
            <person name="Martinez A.T."/>
            <person name="Xiao Y."/>
            <person name="Gibbons J.G."/>
            <person name="Terashima K."/>
            <person name="Hibbett D.S."/>
            <person name="Grigoriev I.V."/>
        </authorList>
    </citation>
    <scope>NUCLEOTIDE SEQUENCE</scope>
    <source>
        <strain evidence="1">Sp2 HRB7682 ss15</strain>
    </source>
</reference>
<reference evidence="1" key="2">
    <citation type="journal article" date="2023" name="Proc. Natl. Acad. Sci. U.S.A.">
        <title>A global phylogenomic analysis of the shiitake genus Lentinula.</title>
        <authorList>
            <person name="Sierra-Patev S."/>
            <person name="Min B."/>
            <person name="Naranjo-Ortiz M."/>
            <person name="Looney B."/>
            <person name="Konkel Z."/>
            <person name="Slot J.C."/>
            <person name="Sakamoto Y."/>
            <person name="Steenwyk J.L."/>
            <person name="Rokas A."/>
            <person name="Carro J."/>
            <person name="Camarero S."/>
            <person name="Ferreira P."/>
            <person name="Molpeceres G."/>
            <person name="Ruiz-Duenas F.J."/>
            <person name="Serrano A."/>
            <person name="Henrissat B."/>
            <person name="Drula E."/>
            <person name="Hughes K.W."/>
            <person name="Mata J.L."/>
            <person name="Ishikawa N.K."/>
            <person name="Vargas-Isla R."/>
            <person name="Ushijima S."/>
            <person name="Smith C.A."/>
            <person name="Donoghue J."/>
            <person name="Ahrendt S."/>
            <person name="Andreopoulos W."/>
            <person name="He G."/>
            <person name="LaButti K."/>
            <person name="Lipzen A."/>
            <person name="Ng V."/>
            <person name="Riley R."/>
            <person name="Sandor L."/>
            <person name="Barry K."/>
            <person name="Martinez A.T."/>
            <person name="Xiao Y."/>
            <person name="Gibbons J.G."/>
            <person name="Terashima K."/>
            <person name="Grigoriev I.V."/>
            <person name="Hibbett D."/>
        </authorList>
    </citation>
    <scope>NUCLEOTIDE SEQUENCE</scope>
    <source>
        <strain evidence="1">Sp2 HRB7682 ss15</strain>
    </source>
</reference>
<dbReference type="AlphaFoldDB" id="A0A9W9AFB3"/>
<evidence type="ECO:0000313" key="1">
    <source>
        <dbReference type="EMBL" id="KAJ4479670.1"/>
    </source>
</evidence>
<organism evidence="1 2">
    <name type="scientific">Lentinula lateritia</name>
    <dbReference type="NCBI Taxonomy" id="40482"/>
    <lineage>
        <taxon>Eukaryota</taxon>
        <taxon>Fungi</taxon>
        <taxon>Dikarya</taxon>
        <taxon>Basidiomycota</taxon>
        <taxon>Agaricomycotina</taxon>
        <taxon>Agaricomycetes</taxon>
        <taxon>Agaricomycetidae</taxon>
        <taxon>Agaricales</taxon>
        <taxon>Marasmiineae</taxon>
        <taxon>Omphalotaceae</taxon>
        <taxon>Lentinula</taxon>
    </lineage>
</organism>
<dbReference type="EMBL" id="JANVFS010000016">
    <property type="protein sequence ID" value="KAJ4479670.1"/>
    <property type="molecule type" value="Genomic_DNA"/>
</dbReference>
<evidence type="ECO:0000313" key="2">
    <source>
        <dbReference type="Proteomes" id="UP001150238"/>
    </source>
</evidence>
<sequence>MCYPLKLANEFSCGHRVIFSRNRIDCNLRTCALSMSHKLNCSQCTSTCDQRLMQEQTWTPRRQGRPCESCLS</sequence>
<feature type="non-terminal residue" evidence="1">
    <location>
        <position position="1"/>
    </location>
</feature>
<gene>
    <name evidence="1" type="ORF">C8J55DRAFT_514059</name>
</gene>